<evidence type="ECO:0000313" key="2">
    <source>
        <dbReference type="Proteomes" id="UP001431783"/>
    </source>
</evidence>
<accession>A0AAW1U2Y9</accession>
<dbReference type="AlphaFoldDB" id="A0AAW1U2Y9"/>
<reference evidence="1 2" key="1">
    <citation type="submission" date="2023-03" db="EMBL/GenBank/DDBJ databases">
        <title>Genome insight into feeding habits of ladybird beetles.</title>
        <authorList>
            <person name="Li H.-S."/>
            <person name="Huang Y.-H."/>
            <person name="Pang H."/>
        </authorList>
    </citation>
    <scope>NUCLEOTIDE SEQUENCE [LARGE SCALE GENOMIC DNA]</scope>
    <source>
        <strain evidence="1">SYSU_2023b</strain>
        <tissue evidence="1">Whole body</tissue>
    </source>
</reference>
<evidence type="ECO:0000313" key="1">
    <source>
        <dbReference type="EMBL" id="KAK9874911.1"/>
    </source>
</evidence>
<sequence length="162" mass="18584">MMKIRQEKNGITEKLLNIWQNSKSKRQTLEADKCDIDERNDWRKRDGSCGFTVKSDDCPVEKRDWDEFASPPSSPRTNRPFCEDPATTIIHIEILVSIPEGANFLRSSENLRAPKAKKPNRSIAFGIGELSNAGPQGPPIWDTRLLWTDCRESSRVYLHVER</sequence>
<name>A0AAW1U2Y9_9CUCU</name>
<keyword evidence="2" id="KW-1185">Reference proteome</keyword>
<organism evidence="1 2">
    <name type="scientific">Henosepilachna vigintioctopunctata</name>
    <dbReference type="NCBI Taxonomy" id="420089"/>
    <lineage>
        <taxon>Eukaryota</taxon>
        <taxon>Metazoa</taxon>
        <taxon>Ecdysozoa</taxon>
        <taxon>Arthropoda</taxon>
        <taxon>Hexapoda</taxon>
        <taxon>Insecta</taxon>
        <taxon>Pterygota</taxon>
        <taxon>Neoptera</taxon>
        <taxon>Endopterygota</taxon>
        <taxon>Coleoptera</taxon>
        <taxon>Polyphaga</taxon>
        <taxon>Cucujiformia</taxon>
        <taxon>Coccinelloidea</taxon>
        <taxon>Coccinellidae</taxon>
        <taxon>Epilachninae</taxon>
        <taxon>Epilachnini</taxon>
        <taxon>Henosepilachna</taxon>
    </lineage>
</organism>
<gene>
    <name evidence="1" type="ORF">WA026_005727</name>
</gene>
<protein>
    <submittedName>
        <fullName evidence="1">Uncharacterized protein</fullName>
    </submittedName>
</protein>
<dbReference type="EMBL" id="JARQZJ010000032">
    <property type="protein sequence ID" value="KAK9874911.1"/>
    <property type="molecule type" value="Genomic_DNA"/>
</dbReference>
<dbReference type="Proteomes" id="UP001431783">
    <property type="component" value="Unassembled WGS sequence"/>
</dbReference>
<comment type="caution">
    <text evidence="1">The sequence shown here is derived from an EMBL/GenBank/DDBJ whole genome shotgun (WGS) entry which is preliminary data.</text>
</comment>
<proteinExistence type="predicted"/>